<proteinExistence type="predicted"/>
<accession>A0AA88VBT9</accession>
<comment type="caution">
    <text evidence="1">The sequence shown here is derived from an EMBL/GenBank/DDBJ whole genome shotgun (WGS) entry which is preliminary data.</text>
</comment>
<sequence length="139" mass="15973">MSQPQPTLLGLVMRSQTFFDFLSSNVGPTSSGFVNDQKENPNQFPDNGPHYEQLKLCTVKVAVFSVKYAWDLIYHESGQYGSSRRKQQTWVVAQYDLEESVVFIFSVLFSKSVTIFLTKIANVSIYTLRYSMRGYKFKV</sequence>
<gene>
    <name evidence="1" type="ORF">RJ639_017936</name>
</gene>
<dbReference type="AlphaFoldDB" id="A0AA88VBT9"/>
<keyword evidence="2" id="KW-1185">Reference proteome</keyword>
<dbReference type="Proteomes" id="UP001188597">
    <property type="component" value="Unassembled WGS sequence"/>
</dbReference>
<name>A0AA88VBT9_9ASTE</name>
<evidence type="ECO:0000313" key="2">
    <source>
        <dbReference type="Proteomes" id="UP001188597"/>
    </source>
</evidence>
<protein>
    <submittedName>
        <fullName evidence="1">Uncharacterized protein</fullName>
    </submittedName>
</protein>
<reference evidence="1" key="1">
    <citation type="submission" date="2022-12" db="EMBL/GenBank/DDBJ databases">
        <title>Draft genome assemblies for two species of Escallonia (Escalloniales).</title>
        <authorList>
            <person name="Chanderbali A."/>
            <person name="Dervinis C."/>
            <person name="Anghel I."/>
            <person name="Soltis D."/>
            <person name="Soltis P."/>
            <person name="Zapata F."/>
        </authorList>
    </citation>
    <scope>NUCLEOTIDE SEQUENCE</scope>
    <source>
        <strain evidence="1">UCBG64.0493</strain>
        <tissue evidence="1">Leaf</tissue>
    </source>
</reference>
<evidence type="ECO:0000313" key="1">
    <source>
        <dbReference type="EMBL" id="KAK3004823.1"/>
    </source>
</evidence>
<organism evidence="1 2">
    <name type="scientific">Escallonia herrerae</name>
    <dbReference type="NCBI Taxonomy" id="1293975"/>
    <lineage>
        <taxon>Eukaryota</taxon>
        <taxon>Viridiplantae</taxon>
        <taxon>Streptophyta</taxon>
        <taxon>Embryophyta</taxon>
        <taxon>Tracheophyta</taxon>
        <taxon>Spermatophyta</taxon>
        <taxon>Magnoliopsida</taxon>
        <taxon>eudicotyledons</taxon>
        <taxon>Gunneridae</taxon>
        <taxon>Pentapetalae</taxon>
        <taxon>asterids</taxon>
        <taxon>campanulids</taxon>
        <taxon>Escalloniales</taxon>
        <taxon>Escalloniaceae</taxon>
        <taxon>Escallonia</taxon>
    </lineage>
</organism>
<dbReference type="EMBL" id="JAVXUP010002203">
    <property type="protein sequence ID" value="KAK3004823.1"/>
    <property type="molecule type" value="Genomic_DNA"/>
</dbReference>